<evidence type="ECO:0000256" key="1">
    <source>
        <dbReference type="SAM" id="MobiDB-lite"/>
    </source>
</evidence>
<name>A0A485D6Y0_RAOPL</name>
<protein>
    <submittedName>
        <fullName evidence="2">Uncharacterized protein conserved in bacteria</fullName>
    </submittedName>
</protein>
<evidence type="ECO:0000313" key="2">
    <source>
        <dbReference type="EMBL" id="VFS92623.1"/>
    </source>
</evidence>
<proteinExistence type="predicted"/>
<evidence type="ECO:0000313" key="3">
    <source>
        <dbReference type="Proteomes" id="UP000345637"/>
    </source>
</evidence>
<sequence length="91" mass="9481">MASFSSSALALTLGEAREQGRVGETLNGYLAPLRQDKRNAGAGQTDQRGQERKLSAQLADDNNLPVDEVAKNGRAKTGLPGRQPGGVCSGT</sequence>
<dbReference type="Proteomes" id="UP000345637">
    <property type="component" value="Unassembled WGS sequence"/>
</dbReference>
<dbReference type="AlphaFoldDB" id="A0A485D6Y0"/>
<dbReference type="InterPro" id="IPR008309">
    <property type="entry name" value="YdbL"/>
</dbReference>
<reference evidence="2 3" key="1">
    <citation type="submission" date="2019-03" db="EMBL/GenBank/DDBJ databases">
        <authorList>
            <consortium name="Pathogen Informatics"/>
        </authorList>
    </citation>
    <scope>NUCLEOTIDE SEQUENCE [LARGE SCALE GENOMIC DNA]</scope>
    <source>
        <strain evidence="2 3">NCTC12998</strain>
    </source>
</reference>
<dbReference type="EMBL" id="CAADJE010000042">
    <property type="protein sequence ID" value="VFS92623.1"/>
    <property type="molecule type" value="Genomic_DNA"/>
</dbReference>
<accession>A0A485D6Y0</accession>
<feature type="region of interest" description="Disordered" evidence="1">
    <location>
        <begin position="27"/>
        <end position="91"/>
    </location>
</feature>
<dbReference type="Pfam" id="PF07027">
    <property type="entry name" value="DUF1318"/>
    <property type="match status" value="1"/>
</dbReference>
<organism evidence="2 3">
    <name type="scientific">Raoultella planticola</name>
    <name type="common">Klebsiella planticola</name>
    <dbReference type="NCBI Taxonomy" id="575"/>
    <lineage>
        <taxon>Bacteria</taxon>
        <taxon>Pseudomonadati</taxon>
        <taxon>Pseudomonadota</taxon>
        <taxon>Gammaproteobacteria</taxon>
        <taxon>Enterobacterales</taxon>
        <taxon>Enterobacteriaceae</taxon>
        <taxon>Klebsiella/Raoultella group</taxon>
        <taxon>Raoultella</taxon>
    </lineage>
</organism>
<gene>
    <name evidence="2" type="ORF">NCTC12998_07403</name>
</gene>